<proteinExistence type="predicted"/>
<reference evidence="1 2" key="1">
    <citation type="submission" date="2019-03" db="EMBL/GenBank/DDBJ databases">
        <authorList>
            <consortium name="Pathogen Informatics"/>
        </authorList>
    </citation>
    <scope>NUCLEOTIDE SEQUENCE [LARGE SCALE GENOMIC DNA]</scope>
    <source>
        <strain evidence="1 2">NCTC12282</strain>
    </source>
</reference>
<evidence type="ECO:0000313" key="1">
    <source>
        <dbReference type="EMBL" id="VFS46935.1"/>
    </source>
</evidence>
<dbReference type="EMBL" id="CAADJA010000002">
    <property type="protein sequence ID" value="VFS46935.1"/>
    <property type="molecule type" value="Genomic_DNA"/>
</dbReference>
<dbReference type="Proteomes" id="UP000373449">
    <property type="component" value="Unassembled WGS sequence"/>
</dbReference>
<organism evidence="1 2">
    <name type="scientific">Budvicia aquatica</name>
    <dbReference type="NCBI Taxonomy" id="82979"/>
    <lineage>
        <taxon>Bacteria</taxon>
        <taxon>Pseudomonadati</taxon>
        <taxon>Pseudomonadota</taxon>
        <taxon>Gammaproteobacteria</taxon>
        <taxon>Enterobacterales</taxon>
        <taxon>Budviciaceae</taxon>
        <taxon>Budvicia</taxon>
    </lineage>
</organism>
<sequence>MGCQLLLDQIIRDIASTQRVSLSIESESIRLFICRRVVSNNAMHPLH</sequence>
<name>A0A484ZFS6_9GAMM</name>
<evidence type="ECO:0000313" key="2">
    <source>
        <dbReference type="Proteomes" id="UP000373449"/>
    </source>
</evidence>
<protein>
    <submittedName>
        <fullName evidence="1">Uncharacterized protein</fullName>
    </submittedName>
</protein>
<dbReference type="AlphaFoldDB" id="A0A484ZFS6"/>
<gene>
    <name evidence="1" type="ORF">NCTC12282_01865</name>
</gene>
<accession>A0A484ZFS6</accession>